<name>A0A0L0HKU0_SPIPD</name>
<dbReference type="InParanoid" id="A0A0L0HKU0"/>
<organism evidence="1 2">
    <name type="scientific">Spizellomyces punctatus (strain DAOM BR117)</name>
    <dbReference type="NCBI Taxonomy" id="645134"/>
    <lineage>
        <taxon>Eukaryota</taxon>
        <taxon>Fungi</taxon>
        <taxon>Fungi incertae sedis</taxon>
        <taxon>Chytridiomycota</taxon>
        <taxon>Chytridiomycota incertae sedis</taxon>
        <taxon>Chytridiomycetes</taxon>
        <taxon>Spizellomycetales</taxon>
        <taxon>Spizellomycetaceae</taxon>
        <taxon>Spizellomyces</taxon>
    </lineage>
</organism>
<dbReference type="RefSeq" id="XP_016609554.1">
    <property type="nucleotide sequence ID" value="XM_016751588.1"/>
</dbReference>
<evidence type="ECO:0000313" key="2">
    <source>
        <dbReference type="Proteomes" id="UP000053201"/>
    </source>
</evidence>
<keyword evidence="2" id="KW-1185">Reference proteome</keyword>
<dbReference type="Proteomes" id="UP000053201">
    <property type="component" value="Unassembled WGS sequence"/>
</dbReference>
<accession>A0A0L0HKU0</accession>
<reference evidence="1 2" key="1">
    <citation type="submission" date="2009-08" db="EMBL/GenBank/DDBJ databases">
        <title>The Genome Sequence of Spizellomyces punctatus strain DAOM BR117.</title>
        <authorList>
            <consortium name="The Broad Institute Genome Sequencing Platform"/>
            <person name="Russ C."/>
            <person name="Cuomo C."/>
            <person name="Shea T."/>
            <person name="Young S.K."/>
            <person name="Zeng Q."/>
            <person name="Koehrsen M."/>
            <person name="Haas B."/>
            <person name="Borodovsky M."/>
            <person name="Guigo R."/>
            <person name="Alvarado L."/>
            <person name="Berlin A."/>
            <person name="Bochicchio J."/>
            <person name="Borenstein D."/>
            <person name="Chapman S."/>
            <person name="Chen Z."/>
            <person name="Engels R."/>
            <person name="Freedman E."/>
            <person name="Gellesch M."/>
            <person name="Goldberg J."/>
            <person name="Griggs A."/>
            <person name="Gujja S."/>
            <person name="Heiman D."/>
            <person name="Hepburn T."/>
            <person name="Howarth C."/>
            <person name="Jen D."/>
            <person name="Larson L."/>
            <person name="Lewis B."/>
            <person name="Mehta T."/>
            <person name="Park D."/>
            <person name="Pearson M."/>
            <person name="Roberts A."/>
            <person name="Saif S."/>
            <person name="Shenoy N."/>
            <person name="Sisk P."/>
            <person name="Stolte C."/>
            <person name="Sykes S."/>
            <person name="Thomson T."/>
            <person name="Walk T."/>
            <person name="White J."/>
            <person name="Yandava C."/>
            <person name="Burger G."/>
            <person name="Gray M.W."/>
            <person name="Holland P.W.H."/>
            <person name="King N."/>
            <person name="Lang F.B.F."/>
            <person name="Roger A.J."/>
            <person name="Ruiz-Trillo I."/>
            <person name="Lander E."/>
            <person name="Nusbaum C."/>
        </authorList>
    </citation>
    <scope>NUCLEOTIDE SEQUENCE [LARGE SCALE GENOMIC DNA]</scope>
    <source>
        <strain evidence="1 2">DAOM BR117</strain>
    </source>
</reference>
<dbReference type="AlphaFoldDB" id="A0A0L0HKU0"/>
<dbReference type="GeneID" id="27686841"/>
<sequence>MREGHEKNVEDERRENIKIASIQRFRSRHGIYNPGESLLETTGLGTRGTDISATRDQFNAHRGPQTDTSRNIFYQEDTPSTVSEFMLHRRPDTDTDIELAINTPLPISPISDAIVPGSAATPEMTFSTPSDITTRVLSSPSLVERTDPRDSSRKQVFNPRTGLWIFKNGNTHKELKREWRSHGNATPKTWKHVPY</sequence>
<gene>
    <name evidence="1" type="ORF">SPPG_03312</name>
</gene>
<dbReference type="VEuPathDB" id="FungiDB:SPPG_03312"/>
<protein>
    <submittedName>
        <fullName evidence="1">Uncharacterized protein</fullName>
    </submittedName>
</protein>
<proteinExistence type="predicted"/>
<dbReference type="EMBL" id="KQ257454">
    <property type="protein sequence ID" value="KND01515.1"/>
    <property type="molecule type" value="Genomic_DNA"/>
</dbReference>
<evidence type="ECO:0000313" key="1">
    <source>
        <dbReference type="EMBL" id="KND01515.1"/>
    </source>
</evidence>